<sequence>MENFRRRWGLKGLSLAVMRNDSLLFAKGYGWADEEAGEEMTPGNILRMASVSKLITATGIMKLQEEGKLSLGDTVFGPDGILCDSSFTKAIGRKKNYFQITVEDLLRHKGGFTCAYGDPMFSTRDIMRQFRLEDAPDQHTLVECMLKRPLGYAPGSWQRYSNFGYLLLSMVIEKVSGQTYEDYIKENILWPAGCLDMHIAGNYYEEKYPNEVKYYMHAGSEPCEEYNLSGNLVDKCYGGNNITGLSGAGAWCGSPAELCRFVAAIDGRPHIPDIISRESVEAMTEYFNPETFSLGWNDTRPDGEWTRTGTFSGTSALVKCYPDGECWVMITNTSTWRGPGLARYSSALFKKCRERYSPLLPERDMFSAVPSGQKFFRIGMLPEIQSPELPKYVFVSTSPDNTI</sequence>
<evidence type="ECO:0000313" key="3">
    <source>
        <dbReference type="Proteomes" id="UP000823750"/>
    </source>
</evidence>
<dbReference type="InterPro" id="IPR050491">
    <property type="entry name" value="AmpC-like"/>
</dbReference>
<dbReference type="AlphaFoldDB" id="A0A9D9J526"/>
<dbReference type="Pfam" id="PF00144">
    <property type="entry name" value="Beta-lactamase"/>
    <property type="match status" value="1"/>
</dbReference>
<dbReference type="InterPro" id="IPR001466">
    <property type="entry name" value="Beta-lactam-related"/>
</dbReference>
<dbReference type="EMBL" id="JADILX010000088">
    <property type="protein sequence ID" value="MBO8485922.1"/>
    <property type="molecule type" value="Genomic_DNA"/>
</dbReference>
<name>A0A9D9J526_9BACT</name>
<dbReference type="PANTHER" id="PTHR46825:SF9">
    <property type="entry name" value="BETA-LACTAMASE-RELATED DOMAIN-CONTAINING PROTEIN"/>
    <property type="match status" value="1"/>
</dbReference>
<dbReference type="Proteomes" id="UP000823750">
    <property type="component" value="Unassembled WGS sequence"/>
</dbReference>
<feature type="domain" description="Beta-lactamase-related" evidence="1">
    <location>
        <begin position="3"/>
        <end position="335"/>
    </location>
</feature>
<evidence type="ECO:0000313" key="2">
    <source>
        <dbReference type="EMBL" id="MBO8485922.1"/>
    </source>
</evidence>
<dbReference type="InterPro" id="IPR012338">
    <property type="entry name" value="Beta-lactam/transpept-like"/>
</dbReference>
<protein>
    <submittedName>
        <fullName evidence="2">Beta-lactamase family protein</fullName>
    </submittedName>
</protein>
<dbReference type="SUPFAM" id="SSF56601">
    <property type="entry name" value="beta-lactamase/transpeptidase-like"/>
    <property type="match status" value="1"/>
</dbReference>
<reference evidence="2" key="1">
    <citation type="submission" date="2020-10" db="EMBL/GenBank/DDBJ databases">
        <authorList>
            <person name="Gilroy R."/>
        </authorList>
    </citation>
    <scope>NUCLEOTIDE SEQUENCE</scope>
    <source>
        <strain evidence="2">B2-16538</strain>
    </source>
</reference>
<comment type="caution">
    <text evidence="2">The sequence shown here is derived from an EMBL/GenBank/DDBJ whole genome shotgun (WGS) entry which is preliminary data.</text>
</comment>
<dbReference type="PANTHER" id="PTHR46825">
    <property type="entry name" value="D-ALANYL-D-ALANINE-CARBOXYPEPTIDASE/ENDOPEPTIDASE AMPH"/>
    <property type="match status" value="1"/>
</dbReference>
<accession>A0A9D9J526</accession>
<proteinExistence type="predicted"/>
<reference evidence="2" key="2">
    <citation type="journal article" date="2021" name="PeerJ">
        <title>Extensive microbial diversity within the chicken gut microbiome revealed by metagenomics and culture.</title>
        <authorList>
            <person name="Gilroy R."/>
            <person name="Ravi A."/>
            <person name="Getino M."/>
            <person name="Pursley I."/>
            <person name="Horton D.L."/>
            <person name="Alikhan N.F."/>
            <person name="Baker D."/>
            <person name="Gharbi K."/>
            <person name="Hall N."/>
            <person name="Watson M."/>
            <person name="Adriaenssens E.M."/>
            <person name="Foster-Nyarko E."/>
            <person name="Jarju S."/>
            <person name="Secka A."/>
            <person name="Antonio M."/>
            <person name="Oren A."/>
            <person name="Chaudhuri R.R."/>
            <person name="La Ragione R."/>
            <person name="Hildebrand F."/>
            <person name="Pallen M.J."/>
        </authorList>
    </citation>
    <scope>NUCLEOTIDE SEQUENCE</scope>
    <source>
        <strain evidence="2">B2-16538</strain>
    </source>
</reference>
<evidence type="ECO:0000259" key="1">
    <source>
        <dbReference type="Pfam" id="PF00144"/>
    </source>
</evidence>
<dbReference type="Gene3D" id="3.40.710.10">
    <property type="entry name" value="DD-peptidase/beta-lactamase superfamily"/>
    <property type="match status" value="1"/>
</dbReference>
<gene>
    <name evidence="2" type="ORF">IAB78_05815</name>
</gene>
<organism evidence="2 3">
    <name type="scientific">Candidatus Cryptobacteroides excrementavium</name>
    <dbReference type="NCBI Taxonomy" id="2840759"/>
    <lineage>
        <taxon>Bacteria</taxon>
        <taxon>Pseudomonadati</taxon>
        <taxon>Bacteroidota</taxon>
        <taxon>Bacteroidia</taxon>
        <taxon>Bacteroidales</taxon>
        <taxon>Candidatus Cryptobacteroides</taxon>
    </lineage>
</organism>